<dbReference type="EMBL" id="AMQM01011516">
    <property type="status" value="NOT_ANNOTATED_CDS"/>
    <property type="molecule type" value="Genomic_DNA"/>
</dbReference>
<dbReference type="RefSeq" id="XP_009017403.1">
    <property type="nucleotide sequence ID" value="XM_009019155.1"/>
</dbReference>
<dbReference type="AlphaFoldDB" id="T1FLT0"/>
<dbReference type="InParanoid" id="T1FLT0"/>
<dbReference type="EnsemblMetazoa" id="HelroT184700">
    <property type="protein sequence ID" value="HelroP184700"/>
    <property type="gene ID" value="HelroG184700"/>
</dbReference>
<evidence type="ECO:0000313" key="1">
    <source>
        <dbReference type="EMBL" id="ESO04499.1"/>
    </source>
</evidence>
<keyword evidence="3" id="KW-1185">Reference proteome</keyword>
<dbReference type="KEGG" id="hro:HELRODRAFT_184700"/>
<dbReference type="CTD" id="20209779"/>
<protein>
    <submittedName>
        <fullName evidence="1 2">Uncharacterized protein</fullName>
    </submittedName>
</protein>
<organism evidence="2 3">
    <name type="scientific">Helobdella robusta</name>
    <name type="common">Californian leech</name>
    <dbReference type="NCBI Taxonomy" id="6412"/>
    <lineage>
        <taxon>Eukaryota</taxon>
        <taxon>Metazoa</taxon>
        <taxon>Spiralia</taxon>
        <taxon>Lophotrochozoa</taxon>
        <taxon>Annelida</taxon>
        <taxon>Clitellata</taxon>
        <taxon>Hirudinea</taxon>
        <taxon>Rhynchobdellida</taxon>
        <taxon>Glossiphoniidae</taxon>
        <taxon>Helobdella</taxon>
    </lineage>
</organism>
<dbReference type="EMBL" id="KB096464">
    <property type="protein sequence ID" value="ESO04499.1"/>
    <property type="molecule type" value="Genomic_DNA"/>
</dbReference>
<evidence type="ECO:0000313" key="3">
    <source>
        <dbReference type="Proteomes" id="UP000015101"/>
    </source>
</evidence>
<reference evidence="1 3" key="2">
    <citation type="journal article" date="2013" name="Nature">
        <title>Insights into bilaterian evolution from three spiralian genomes.</title>
        <authorList>
            <person name="Simakov O."/>
            <person name="Marletaz F."/>
            <person name="Cho S.J."/>
            <person name="Edsinger-Gonzales E."/>
            <person name="Havlak P."/>
            <person name="Hellsten U."/>
            <person name="Kuo D.H."/>
            <person name="Larsson T."/>
            <person name="Lv J."/>
            <person name="Arendt D."/>
            <person name="Savage R."/>
            <person name="Osoegawa K."/>
            <person name="de Jong P."/>
            <person name="Grimwood J."/>
            <person name="Chapman J.A."/>
            <person name="Shapiro H."/>
            <person name="Aerts A."/>
            <person name="Otillar R.P."/>
            <person name="Terry A.Y."/>
            <person name="Boore J.L."/>
            <person name="Grigoriev I.V."/>
            <person name="Lindberg D.R."/>
            <person name="Seaver E.C."/>
            <person name="Weisblat D.A."/>
            <person name="Putnam N.H."/>
            <person name="Rokhsar D.S."/>
        </authorList>
    </citation>
    <scope>NUCLEOTIDE SEQUENCE</scope>
</reference>
<dbReference type="HOGENOM" id="CLU_2161064_0_0_1"/>
<evidence type="ECO:0000313" key="2">
    <source>
        <dbReference type="EnsemblMetazoa" id="HelroP184700"/>
    </source>
</evidence>
<dbReference type="GeneID" id="20209779"/>
<name>T1FLT0_HELRO</name>
<gene>
    <name evidence="2" type="primary">20209779</name>
    <name evidence="1" type="ORF">HELRODRAFT_184700</name>
</gene>
<reference evidence="2" key="3">
    <citation type="submission" date="2015-06" db="UniProtKB">
        <authorList>
            <consortium name="EnsemblMetazoa"/>
        </authorList>
    </citation>
    <scope>IDENTIFICATION</scope>
</reference>
<sequence length="111" mass="12791">MFKIWSNNGYYDTDERWECWTVFPGLGWTEKVFVPYTRPVTKVYKRSLGLITAKCPRNEGPLGMFIGTGLHSAFCRLPLFAAEKERHILEVNQLFGAGILEMNIQWMNTVG</sequence>
<reference evidence="3" key="1">
    <citation type="submission" date="2012-12" db="EMBL/GenBank/DDBJ databases">
        <authorList>
            <person name="Hellsten U."/>
            <person name="Grimwood J."/>
            <person name="Chapman J.A."/>
            <person name="Shapiro H."/>
            <person name="Aerts A."/>
            <person name="Otillar R.P."/>
            <person name="Terry A.Y."/>
            <person name="Boore J.L."/>
            <person name="Simakov O."/>
            <person name="Marletaz F."/>
            <person name="Cho S.-J."/>
            <person name="Edsinger-Gonzales E."/>
            <person name="Havlak P."/>
            <person name="Kuo D.-H."/>
            <person name="Larsson T."/>
            <person name="Lv J."/>
            <person name="Arendt D."/>
            <person name="Savage R."/>
            <person name="Osoegawa K."/>
            <person name="de Jong P."/>
            <person name="Lindberg D.R."/>
            <person name="Seaver E.C."/>
            <person name="Weisblat D.A."/>
            <person name="Putnam N.H."/>
            <person name="Grigoriev I.V."/>
            <person name="Rokhsar D.S."/>
        </authorList>
    </citation>
    <scope>NUCLEOTIDE SEQUENCE</scope>
</reference>
<dbReference type="Proteomes" id="UP000015101">
    <property type="component" value="Unassembled WGS sequence"/>
</dbReference>
<accession>T1FLT0</accession>
<proteinExistence type="predicted"/>